<evidence type="ECO:0000313" key="1">
    <source>
        <dbReference type="EMBL" id="KHF42891.1"/>
    </source>
</evidence>
<organism evidence="1 2">
    <name type="scientific">Saccharomonospora viridis</name>
    <dbReference type="NCBI Taxonomy" id="1852"/>
    <lineage>
        <taxon>Bacteria</taxon>
        <taxon>Bacillati</taxon>
        <taxon>Actinomycetota</taxon>
        <taxon>Actinomycetes</taxon>
        <taxon>Pseudonocardiales</taxon>
        <taxon>Pseudonocardiaceae</taxon>
        <taxon>Saccharomonospora</taxon>
    </lineage>
</organism>
<evidence type="ECO:0000313" key="2">
    <source>
        <dbReference type="Proteomes" id="UP000030848"/>
    </source>
</evidence>
<reference evidence="1 2" key="1">
    <citation type="submission" date="2014-10" db="EMBL/GenBank/DDBJ databases">
        <title>Genome sequence of Micropolyspora internatus JCM3315.</title>
        <authorList>
            <person name="Shin S.-K."/>
            <person name="Yi H."/>
        </authorList>
    </citation>
    <scope>NUCLEOTIDE SEQUENCE [LARGE SCALE GENOMIC DNA]</scope>
    <source>
        <strain evidence="1 2">JCM 3315</strain>
    </source>
</reference>
<name>A0A837D8I7_9PSEU</name>
<comment type="caution">
    <text evidence="1">The sequence shown here is derived from an EMBL/GenBank/DDBJ whole genome shotgun (WGS) entry which is preliminary data.</text>
</comment>
<dbReference type="Proteomes" id="UP000030848">
    <property type="component" value="Unassembled WGS sequence"/>
</dbReference>
<dbReference type="EMBL" id="JRZE01000006">
    <property type="protein sequence ID" value="KHF42891.1"/>
    <property type="molecule type" value="Genomic_DNA"/>
</dbReference>
<accession>A0A837D8I7</accession>
<dbReference type="AlphaFoldDB" id="A0A837D8I7"/>
<gene>
    <name evidence="1" type="ORF">MINT15_30930</name>
</gene>
<proteinExistence type="predicted"/>
<sequence length="45" mass="5170">MEKVTVTLKFLTICCEVGSPDRYITGESPPRAWRARMAERQHDSC</sequence>
<protein>
    <submittedName>
        <fullName evidence="1">Uncharacterized protein</fullName>
    </submittedName>
</protein>